<dbReference type="EMBL" id="LPXN01000167">
    <property type="protein sequence ID" value="KZC99610.1"/>
    <property type="molecule type" value="Genomic_DNA"/>
</dbReference>
<dbReference type="InterPro" id="IPR045569">
    <property type="entry name" value="Metalloprtase-TldD/E_C"/>
</dbReference>
<dbReference type="GO" id="GO:0006508">
    <property type="term" value="P:proteolysis"/>
    <property type="evidence" value="ECO:0007669"/>
    <property type="project" value="InterPro"/>
</dbReference>
<proteinExistence type="inferred from homology"/>
<dbReference type="RefSeq" id="WP_067560072.1">
    <property type="nucleotide sequence ID" value="NZ_LPXN01000167.1"/>
</dbReference>
<evidence type="ECO:0000259" key="5">
    <source>
        <dbReference type="Pfam" id="PF19290"/>
    </source>
</evidence>
<dbReference type="PANTHER" id="PTHR43421:SF1">
    <property type="entry name" value="METALLOPROTEASE PMBA"/>
    <property type="match status" value="1"/>
</dbReference>
<dbReference type="PANTHER" id="PTHR43421">
    <property type="entry name" value="METALLOPROTEASE PMBA"/>
    <property type="match status" value="1"/>
</dbReference>
<name>A0A154VE02_9PROT</name>
<reference evidence="6 7" key="1">
    <citation type="submission" date="2015-12" db="EMBL/GenBank/DDBJ databases">
        <title>Genome sequence of Oceanibaculum pacificum MCCC 1A02656.</title>
        <authorList>
            <person name="Lu L."/>
            <person name="Lai Q."/>
            <person name="Shao Z."/>
            <person name="Qian P."/>
        </authorList>
    </citation>
    <scope>NUCLEOTIDE SEQUENCE [LARGE SCALE GENOMIC DNA]</scope>
    <source>
        <strain evidence="6 7">MCCC 1A02656</strain>
    </source>
</reference>
<dbReference type="Pfam" id="PF01523">
    <property type="entry name" value="PmbA_TldD_1st"/>
    <property type="match status" value="1"/>
</dbReference>
<dbReference type="InterPro" id="IPR035068">
    <property type="entry name" value="TldD/PmbA_N"/>
</dbReference>
<dbReference type="STRING" id="580166.AUP43_14570"/>
<evidence type="ECO:0000313" key="6">
    <source>
        <dbReference type="EMBL" id="KZC99610.1"/>
    </source>
</evidence>
<evidence type="ECO:0000256" key="2">
    <source>
        <dbReference type="SAM" id="MobiDB-lite"/>
    </source>
</evidence>
<dbReference type="Proteomes" id="UP000076400">
    <property type="component" value="Unassembled WGS sequence"/>
</dbReference>
<evidence type="ECO:0000313" key="7">
    <source>
        <dbReference type="Proteomes" id="UP000076400"/>
    </source>
</evidence>
<dbReference type="AlphaFoldDB" id="A0A154VE02"/>
<feature type="domain" description="Metalloprotease TldD/E C-terminal" evidence="4">
    <location>
        <begin position="233"/>
        <end position="448"/>
    </location>
</feature>
<protein>
    <submittedName>
        <fullName evidence="6">Modulator protein</fullName>
    </submittedName>
</protein>
<accession>A0A154VE02</accession>
<dbReference type="OrthoDB" id="9803618at2"/>
<dbReference type="GO" id="GO:0008237">
    <property type="term" value="F:metallopeptidase activity"/>
    <property type="evidence" value="ECO:0007669"/>
    <property type="project" value="InterPro"/>
</dbReference>
<feature type="domain" description="Metalloprotease TldD/E central" evidence="5">
    <location>
        <begin position="122"/>
        <end position="225"/>
    </location>
</feature>
<dbReference type="InterPro" id="IPR002510">
    <property type="entry name" value="Metalloprtase-TldD/E_N"/>
</dbReference>
<dbReference type="Pfam" id="PF19290">
    <property type="entry name" value="PmbA_TldD_2nd"/>
    <property type="match status" value="1"/>
</dbReference>
<dbReference type="GO" id="GO:0005829">
    <property type="term" value="C:cytosol"/>
    <property type="evidence" value="ECO:0007669"/>
    <property type="project" value="TreeGrafter"/>
</dbReference>
<feature type="region of interest" description="Disordered" evidence="2">
    <location>
        <begin position="330"/>
        <end position="350"/>
    </location>
</feature>
<dbReference type="InterPro" id="IPR047657">
    <property type="entry name" value="PmbA"/>
</dbReference>
<evidence type="ECO:0000259" key="3">
    <source>
        <dbReference type="Pfam" id="PF01523"/>
    </source>
</evidence>
<gene>
    <name evidence="6" type="ORF">AUP43_14570</name>
</gene>
<dbReference type="InterPro" id="IPR045570">
    <property type="entry name" value="Metalloprtase-TldD/E_cen_dom"/>
</dbReference>
<dbReference type="Pfam" id="PF19289">
    <property type="entry name" value="PmbA_TldD_3rd"/>
    <property type="match status" value="1"/>
</dbReference>
<comment type="caution">
    <text evidence="6">The sequence shown here is derived from an EMBL/GenBank/DDBJ whole genome shotgun (WGS) entry which is preliminary data.</text>
</comment>
<dbReference type="SUPFAM" id="SSF111283">
    <property type="entry name" value="Putative modulator of DNA gyrase, PmbA/TldD"/>
    <property type="match status" value="1"/>
</dbReference>
<organism evidence="6 7">
    <name type="scientific">Oceanibaculum pacificum</name>
    <dbReference type="NCBI Taxonomy" id="580166"/>
    <lineage>
        <taxon>Bacteria</taxon>
        <taxon>Pseudomonadati</taxon>
        <taxon>Pseudomonadota</taxon>
        <taxon>Alphaproteobacteria</taxon>
        <taxon>Rhodospirillales</taxon>
        <taxon>Oceanibaculaceae</taxon>
        <taxon>Oceanibaculum</taxon>
    </lineage>
</organism>
<evidence type="ECO:0000256" key="1">
    <source>
        <dbReference type="ARBA" id="ARBA00005836"/>
    </source>
</evidence>
<dbReference type="InterPro" id="IPR036059">
    <property type="entry name" value="TldD/PmbA_sf"/>
</dbReference>
<keyword evidence="7" id="KW-1185">Reference proteome</keyword>
<comment type="similarity">
    <text evidence="1">Belongs to the peptidase U62 family.</text>
</comment>
<dbReference type="Gene3D" id="3.30.2290.10">
    <property type="entry name" value="PmbA/TldD superfamily"/>
    <property type="match status" value="1"/>
</dbReference>
<feature type="domain" description="Metalloprotease TldD/E N-terminal" evidence="3">
    <location>
        <begin position="28"/>
        <end position="92"/>
    </location>
</feature>
<sequence length="449" mass="46707">MTDTGKIDSLSLLSDLIAEARKAGADSADAVLVEGDSLSHAQRLGKLEKVERAEGKDLGLRVFVGQRSAIVSSTDFKKDALREAVERAVAMAKLAPEDKYAGIADPSQIAKSWPTLDMVDAAEPTPEALAARAAAVEEAALAVAGVSNSEGAEASWGRSAVTLVASNGFAGRYARTSQGVSVSVLAEKDGAMETDYDFSAAVYGADLDDPADVGRRAGERAVAKLGARKAKTAQVPVIFDPRVSRSLLGHLIGAITGPSVTRGTSFLKDRLGQRIFPEGVIIVDDPHRSRGLATKPFDGEGLSNGHAEIVSDGILTTWLLDLSSARQLGMNPTGHARRGTGGPPSPGTSNLHLAPGTLTPAQLMGDIAQGFYVTQLMGMGVNGVTGDYSRGASGFWIEKGEIAYAVSEVTIAGNLKDMFLALTPADDLDFKTSVTAPTVRIDGMTVAGS</sequence>
<evidence type="ECO:0000259" key="4">
    <source>
        <dbReference type="Pfam" id="PF19289"/>
    </source>
</evidence>